<dbReference type="AlphaFoldDB" id="A0A2A4I2G7"/>
<protein>
    <submittedName>
        <fullName evidence="1">Uncharacterized protein</fullName>
    </submittedName>
</protein>
<dbReference type="Proteomes" id="UP000218784">
    <property type="component" value="Unassembled WGS sequence"/>
</dbReference>
<evidence type="ECO:0000313" key="1">
    <source>
        <dbReference type="EMBL" id="PCG10369.1"/>
    </source>
</evidence>
<proteinExistence type="predicted"/>
<dbReference type="RefSeq" id="WP_066484415.1">
    <property type="nucleotide sequence ID" value="NZ_JAIEOT010000038.1"/>
</dbReference>
<organism evidence="1 2">
    <name type="scientific">Sphingomonas ginsenosidimutans</name>
    <dbReference type="NCBI Taxonomy" id="862134"/>
    <lineage>
        <taxon>Bacteria</taxon>
        <taxon>Pseudomonadati</taxon>
        <taxon>Pseudomonadota</taxon>
        <taxon>Alphaproteobacteria</taxon>
        <taxon>Sphingomonadales</taxon>
        <taxon>Sphingomonadaceae</taxon>
        <taxon>Sphingomonas</taxon>
    </lineage>
</organism>
<name>A0A2A4I2G7_9SPHN</name>
<accession>A0A2A4I2G7</accession>
<sequence length="144" mass="15460">MSFIAAAGLLLGSPLATETHQVQMDHRGQRVDVTYRSEVAVRHRQVGTAGAPGRPSSLRCTWSASVDVHREARHAAGHVLTRRISADAPISGTRPGWCDAQRGAIAQEIAAKTGEVREHLLAVAERDQAAMLAELDAAHDRTRG</sequence>
<gene>
    <name evidence="1" type="ORF">COA17_02725</name>
</gene>
<comment type="caution">
    <text evidence="1">The sequence shown here is derived from an EMBL/GenBank/DDBJ whole genome shotgun (WGS) entry which is preliminary data.</text>
</comment>
<keyword evidence="2" id="KW-1185">Reference proteome</keyword>
<dbReference type="EMBL" id="NWVD01000001">
    <property type="protein sequence ID" value="PCG10369.1"/>
    <property type="molecule type" value="Genomic_DNA"/>
</dbReference>
<reference evidence="1 2" key="1">
    <citation type="submission" date="2017-09" db="EMBL/GenBank/DDBJ databases">
        <title>Sphingomonas ginsenosidimutans KACC 14949, whole genome shotgun sequence.</title>
        <authorList>
            <person name="Feng G."/>
            <person name="Zhu H."/>
        </authorList>
    </citation>
    <scope>NUCLEOTIDE SEQUENCE [LARGE SCALE GENOMIC DNA]</scope>
    <source>
        <strain evidence="1 2">KACC 14949</strain>
    </source>
</reference>
<evidence type="ECO:0000313" key="2">
    <source>
        <dbReference type="Proteomes" id="UP000218784"/>
    </source>
</evidence>